<protein>
    <submittedName>
        <fullName evidence="1">Uncharacterized protein</fullName>
    </submittedName>
</protein>
<evidence type="ECO:0000313" key="2">
    <source>
        <dbReference type="Proteomes" id="UP000571084"/>
    </source>
</evidence>
<keyword evidence="2" id="KW-1185">Reference proteome</keyword>
<sequence>MKRDRRKAARDKIEAGIKPGASQARKKITKATLSANTFEAIARGWARP</sequence>
<gene>
    <name evidence="1" type="ORF">HNR39_001555</name>
</gene>
<dbReference type="AlphaFoldDB" id="A0A840RPS5"/>
<reference evidence="1 2" key="1">
    <citation type="submission" date="2020-08" db="EMBL/GenBank/DDBJ databases">
        <title>Genomic Encyclopedia of Type Strains, Phase IV (KMG-IV): sequencing the most valuable type-strain genomes for metagenomic binning, comparative biology and taxonomic classification.</title>
        <authorList>
            <person name="Goeker M."/>
        </authorList>
    </citation>
    <scope>NUCLEOTIDE SEQUENCE [LARGE SCALE GENOMIC DNA]</scope>
    <source>
        <strain evidence="1 2">DSM 23240</strain>
    </source>
</reference>
<name>A0A840RPS5_9BURK</name>
<evidence type="ECO:0000313" key="1">
    <source>
        <dbReference type="EMBL" id="MBB5199723.1"/>
    </source>
</evidence>
<accession>A0A840RPS5</accession>
<dbReference type="EMBL" id="JACHHQ010000003">
    <property type="protein sequence ID" value="MBB5199723.1"/>
    <property type="molecule type" value="Genomic_DNA"/>
</dbReference>
<comment type="caution">
    <text evidence="1">The sequence shown here is derived from an EMBL/GenBank/DDBJ whole genome shotgun (WGS) entry which is preliminary data.</text>
</comment>
<dbReference type="Proteomes" id="UP000571084">
    <property type="component" value="Unassembled WGS sequence"/>
</dbReference>
<organism evidence="1 2">
    <name type="scientific">Glaciimonas immobilis</name>
    <dbReference type="NCBI Taxonomy" id="728004"/>
    <lineage>
        <taxon>Bacteria</taxon>
        <taxon>Pseudomonadati</taxon>
        <taxon>Pseudomonadota</taxon>
        <taxon>Betaproteobacteria</taxon>
        <taxon>Burkholderiales</taxon>
        <taxon>Oxalobacteraceae</taxon>
        <taxon>Glaciimonas</taxon>
    </lineage>
</organism>
<proteinExistence type="predicted"/>